<sequence>MLKEVYGNESLSRTQVFEWFKWFKERRETTEDDPRPERPFKKRTKTLKKLESTMNMFARFCMNRSICAKFTQKIVPKLLAPEPKESRMNICADILNNNDTDPGLLDTVTLKRTRFESVVTSKATEVLNQLTEADFQHCFRQWKSHMERCRNRQGEYIEGEKVATRYKQASGRLKLSMKILLRKMKTLYVATIGISRNS</sequence>
<dbReference type="InterPro" id="IPR052709">
    <property type="entry name" value="Transposase-MT_Hybrid"/>
</dbReference>
<dbReference type="EMBL" id="JAPWTK010000002">
    <property type="protein sequence ID" value="KAJ8962726.1"/>
    <property type="molecule type" value="Genomic_DNA"/>
</dbReference>
<evidence type="ECO:0000313" key="1">
    <source>
        <dbReference type="EMBL" id="KAJ8962726.1"/>
    </source>
</evidence>
<evidence type="ECO:0000313" key="2">
    <source>
        <dbReference type="Proteomes" id="UP001162162"/>
    </source>
</evidence>
<keyword evidence="2" id="KW-1185">Reference proteome</keyword>
<reference evidence="1" key="1">
    <citation type="journal article" date="2023" name="Insect Mol. Biol.">
        <title>Genome sequencing provides insights into the evolution of gene families encoding plant cell wall-degrading enzymes in longhorned beetles.</title>
        <authorList>
            <person name="Shin N.R."/>
            <person name="Okamura Y."/>
            <person name="Kirsch R."/>
            <person name="Pauchet Y."/>
        </authorList>
    </citation>
    <scope>NUCLEOTIDE SEQUENCE</scope>
    <source>
        <strain evidence="1">AMC_N1</strain>
    </source>
</reference>
<evidence type="ECO:0008006" key="3">
    <source>
        <dbReference type="Google" id="ProtNLM"/>
    </source>
</evidence>
<name>A0AAV8ZE99_9CUCU</name>
<dbReference type="AlphaFoldDB" id="A0AAV8ZE99"/>
<accession>A0AAV8ZE99</accession>
<proteinExistence type="predicted"/>
<gene>
    <name evidence="1" type="ORF">NQ318_001124</name>
</gene>
<protein>
    <recommendedName>
        <fullName evidence="3">Mos1 transposase HTH domain-containing protein</fullName>
    </recommendedName>
</protein>
<dbReference type="PANTHER" id="PTHR46060">
    <property type="entry name" value="MARINER MOS1 TRANSPOSASE-LIKE PROTEIN"/>
    <property type="match status" value="1"/>
</dbReference>
<dbReference type="PANTHER" id="PTHR46060:SF1">
    <property type="entry name" value="MARINER MOS1 TRANSPOSASE-LIKE PROTEIN"/>
    <property type="match status" value="1"/>
</dbReference>
<comment type="caution">
    <text evidence="1">The sequence shown here is derived from an EMBL/GenBank/DDBJ whole genome shotgun (WGS) entry which is preliminary data.</text>
</comment>
<dbReference type="Proteomes" id="UP001162162">
    <property type="component" value="Unassembled WGS sequence"/>
</dbReference>
<organism evidence="1 2">
    <name type="scientific">Aromia moschata</name>
    <dbReference type="NCBI Taxonomy" id="1265417"/>
    <lineage>
        <taxon>Eukaryota</taxon>
        <taxon>Metazoa</taxon>
        <taxon>Ecdysozoa</taxon>
        <taxon>Arthropoda</taxon>
        <taxon>Hexapoda</taxon>
        <taxon>Insecta</taxon>
        <taxon>Pterygota</taxon>
        <taxon>Neoptera</taxon>
        <taxon>Endopterygota</taxon>
        <taxon>Coleoptera</taxon>
        <taxon>Polyphaga</taxon>
        <taxon>Cucujiformia</taxon>
        <taxon>Chrysomeloidea</taxon>
        <taxon>Cerambycidae</taxon>
        <taxon>Cerambycinae</taxon>
        <taxon>Callichromatini</taxon>
        <taxon>Aromia</taxon>
    </lineage>
</organism>